<keyword evidence="2 6" id="KW-0418">Kinase</keyword>
<dbReference type="Gene3D" id="1.20.5.1930">
    <property type="match status" value="1"/>
</dbReference>
<feature type="transmembrane region" description="Helical" evidence="4">
    <location>
        <begin position="144"/>
        <end position="161"/>
    </location>
</feature>
<evidence type="ECO:0000256" key="1">
    <source>
        <dbReference type="ARBA" id="ARBA00022679"/>
    </source>
</evidence>
<keyword evidence="1" id="KW-0808">Transferase</keyword>
<evidence type="ECO:0000313" key="7">
    <source>
        <dbReference type="Proteomes" id="UP001597492"/>
    </source>
</evidence>
<keyword evidence="3" id="KW-0902">Two-component regulatory system</keyword>
<evidence type="ECO:0000259" key="5">
    <source>
        <dbReference type="Pfam" id="PF07730"/>
    </source>
</evidence>
<evidence type="ECO:0000256" key="3">
    <source>
        <dbReference type="ARBA" id="ARBA00023012"/>
    </source>
</evidence>
<dbReference type="Pfam" id="PF07730">
    <property type="entry name" value="HisKA_3"/>
    <property type="match status" value="1"/>
</dbReference>
<dbReference type="Proteomes" id="UP001597492">
    <property type="component" value="Unassembled WGS sequence"/>
</dbReference>
<dbReference type="Gene3D" id="3.30.565.10">
    <property type="entry name" value="Histidine kinase-like ATPase, C-terminal domain"/>
    <property type="match status" value="1"/>
</dbReference>
<dbReference type="InterPro" id="IPR036890">
    <property type="entry name" value="HATPase_C_sf"/>
</dbReference>
<dbReference type="SUPFAM" id="SSF55874">
    <property type="entry name" value="ATPase domain of HSP90 chaperone/DNA topoisomerase II/histidine kinase"/>
    <property type="match status" value="1"/>
</dbReference>
<evidence type="ECO:0000256" key="2">
    <source>
        <dbReference type="ARBA" id="ARBA00022777"/>
    </source>
</evidence>
<dbReference type="CDD" id="cd16917">
    <property type="entry name" value="HATPase_UhpB-NarQ-NarX-like"/>
    <property type="match status" value="1"/>
</dbReference>
<dbReference type="RefSeq" id="WP_019618935.1">
    <property type="nucleotide sequence ID" value="NZ_JBHUNE010000001.1"/>
</dbReference>
<dbReference type="InterPro" id="IPR050482">
    <property type="entry name" value="Sensor_HK_TwoCompSys"/>
</dbReference>
<proteinExistence type="predicted"/>
<gene>
    <name evidence="6" type="ORF">ACFSW7_01055</name>
</gene>
<dbReference type="EMBL" id="JBHUNE010000001">
    <property type="protein sequence ID" value="MFD2756965.1"/>
    <property type="molecule type" value="Genomic_DNA"/>
</dbReference>
<sequence>MKLFRADDLYAGVWTIFLVIPVILVALYSEAGIAWDVAAYVAVAAFAVSYLVIFRALISNEMPAFIEGAKPNFRVAMLGTLVQLALAAVTVPSLGVNVMSFTPFLAAIWLWSLPLRWALVSGVLWWGISVGVIVLVVGRLEPSYILGPSIALLFVCFFRFFNELAAREESVATELATVREREEISRDVHDLLGHSLTVVVLKAQLARKLLRDDPDRAEAELDELLRLTHDSLGEVRGVVGRMRTPDLASQVEAARTALTAADVQLHLKGSPHHVPTSRRALFAWAIREGVTNVVRHAGAEAVTISLAAERLEIADDGRGLTGDEGHGLTGLRHRIEDAGATLRILPLNRVGDRPGTRLIVEYPA</sequence>
<dbReference type="InterPro" id="IPR011712">
    <property type="entry name" value="Sig_transdc_His_kin_sub3_dim/P"/>
</dbReference>
<feature type="transmembrane region" description="Helical" evidence="4">
    <location>
        <begin position="117"/>
        <end position="137"/>
    </location>
</feature>
<dbReference type="GO" id="GO:0016301">
    <property type="term" value="F:kinase activity"/>
    <property type="evidence" value="ECO:0007669"/>
    <property type="project" value="UniProtKB-KW"/>
</dbReference>
<keyword evidence="7" id="KW-1185">Reference proteome</keyword>
<name>A0ABW5UUP8_9MICO</name>
<keyword evidence="4" id="KW-1133">Transmembrane helix</keyword>
<keyword evidence="4" id="KW-0812">Transmembrane</keyword>
<protein>
    <submittedName>
        <fullName evidence="6">Sensor histidine kinase</fullName>
    </submittedName>
</protein>
<evidence type="ECO:0000256" key="4">
    <source>
        <dbReference type="SAM" id="Phobius"/>
    </source>
</evidence>
<accession>A0ABW5UUP8</accession>
<reference evidence="7" key="1">
    <citation type="journal article" date="2019" name="Int. J. Syst. Evol. Microbiol.">
        <title>The Global Catalogue of Microorganisms (GCM) 10K type strain sequencing project: providing services to taxonomists for standard genome sequencing and annotation.</title>
        <authorList>
            <consortium name="The Broad Institute Genomics Platform"/>
            <consortium name="The Broad Institute Genome Sequencing Center for Infectious Disease"/>
            <person name="Wu L."/>
            <person name="Ma J."/>
        </authorList>
    </citation>
    <scope>NUCLEOTIDE SEQUENCE [LARGE SCALE GENOMIC DNA]</scope>
    <source>
        <strain evidence="7">TISTR 1514</strain>
    </source>
</reference>
<organism evidence="6 7">
    <name type="scientific">Gulosibacter faecalis</name>
    <dbReference type="NCBI Taxonomy" id="272240"/>
    <lineage>
        <taxon>Bacteria</taxon>
        <taxon>Bacillati</taxon>
        <taxon>Actinomycetota</taxon>
        <taxon>Actinomycetes</taxon>
        <taxon>Micrococcales</taxon>
        <taxon>Microbacteriaceae</taxon>
        <taxon>Gulosibacter</taxon>
    </lineage>
</organism>
<comment type="caution">
    <text evidence="6">The sequence shown here is derived from an EMBL/GenBank/DDBJ whole genome shotgun (WGS) entry which is preliminary data.</text>
</comment>
<dbReference type="PANTHER" id="PTHR24421">
    <property type="entry name" value="NITRATE/NITRITE SENSOR PROTEIN NARX-RELATED"/>
    <property type="match status" value="1"/>
</dbReference>
<feature type="transmembrane region" description="Helical" evidence="4">
    <location>
        <begin position="78"/>
        <end position="111"/>
    </location>
</feature>
<feature type="transmembrane region" description="Helical" evidence="4">
    <location>
        <begin position="37"/>
        <end position="58"/>
    </location>
</feature>
<evidence type="ECO:0000313" key="6">
    <source>
        <dbReference type="EMBL" id="MFD2756965.1"/>
    </source>
</evidence>
<keyword evidence="4" id="KW-0472">Membrane</keyword>
<feature type="transmembrane region" description="Helical" evidence="4">
    <location>
        <begin position="9"/>
        <end position="31"/>
    </location>
</feature>
<feature type="domain" description="Signal transduction histidine kinase subgroup 3 dimerisation and phosphoacceptor" evidence="5">
    <location>
        <begin position="180"/>
        <end position="246"/>
    </location>
</feature>
<dbReference type="PANTHER" id="PTHR24421:SF63">
    <property type="entry name" value="SENSOR HISTIDINE KINASE DESK"/>
    <property type="match status" value="1"/>
</dbReference>